<protein>
    <recommendedName>
        <fullName evidence="4">GTPase</fullName>
    </recommendedName>
</protein>
<organism evidence="3">
    <name type="scientific">Salmonella enterica</name>
    <name type="common">Salmonella choleraesuis</name>
    <dbReference type="NCBI Taxonomy" id="28901"/>
    <lineage>
        <taxon>Bacteria</taxon>
        <taxon>Pseudomonadati</taxon>
        <taxon>Pseudomonadota</taxon>
        <taxon>Gammaproteobacteria</taxon>
        <taxon>Enterobacterales</taxon>
        <taxon>Enterobacteriaceae</taxon>
        <taxon>Salmonella</taxon>
    </lineage>
</organism>
<evidence type="ECO:0000313" key="3">
    <source>
        <dbReference type="EMBL" id="EBN4400456.1"/>
    </source>
</evidence>
<dbReference type="SUPFAM" id="SSF52540">
    <property type="entry name" value="P-loop containing nucleoside triphosphate hydrolases"/>
    <property type="match status" value="1"/>
</dbReference>
<keyword evidence="1" id="KW-0175">Coiled coil</keyword>
<sequence length="731" mass="83016">MSVESGAPELIYQEVFREIEYILASLPRESIDESLQKTNEDLRLKLETLFLRLTQDIERLKRNAEWDIFTIAFYGETNAGKSTVIETLRILLKEKSKQQRQKDFREFQQQHQLTESDIEKLQRSVDDSQKRAGELIMAAEAMRSRYAESETALQQQISALSERIYAQQHASLWKKLLSFWRETPEQKEYAHLLVKQKALNTEKITELGELERQHTDCDKKTTELQRLQTEQQKKLADLTLLADGEIIGTGVSDFTVDTTLYPFEVGNQRFALLDVPGIEGKEKDVLAQIQQAVGKAHAVFYVTGKAAAPQKGDENNPGTLEKIKSHLNAQTEVWTLFNKRITSPLQLNRPALLSPDEEQSLAFLNEQMREQLGDNYCDVRTLSAMPAFLSVAEHLVPGSENYKKREKLSAHFSQKEVLSKTGMSSFLNLLTDTLVAGTRKKIVRANINRVQKILEETRGEIACHQQTYDDLSTLLDEKMQDAYLLLDKSLDLLKFRLADRGEKAIEEFKNCARRRIYAEIDSSISNDSFKRKLKECITEQHEVLEKELPGILGHELTIFQKDTGEVMARFQQYAREILDTCYGLQQYRFDGVLDVKIDTDSGIRSGELLATLAGSALLLWNPVGWIVLAPALAGMVFSVYKAVRNVFSDSYKMSQQRQSADQNLQQVVQQIRASFNGGLKSGLSGLEEKVKQLKTLLEDPVRQTSDICHVLTDAGQKLHQLSISIETSGAK</sequence>
<gene>
    <name evidence="3" type="ORF">DSA09_10130</name>
</gene>
<feature type="transmembrane region" description="Helical" evidence="2">
    <location>
        <begin position="623"/>
        <end position="643"/>
    </location>
</feature>
<proteinExistence type="predicted"/>
<dbReference type="EMBL" id="AAGFSO010000004">
    <property type="protein sequence ID" value="EBN4400456.1"/>
    <property type="molecule type" value="Genomic_DNA"/>
</dbReference>
<evidence type="ECO:0000256" key="1">
    <source>
        <dbReference type="SAM" id="Coils"/>
    </source>
</evidence>
<feature type="coiled-coil region" evidence="1">
    <location>
        <begin position="104"/>
        <end position="131"/>
    </location>
</feature>
<keyword evidence="2" id="KW-0812">Transmembrane</keyword>
<accession>A0A5T8B7T6</accession>
<comment type="caution">
    <text evidence="3">The sequence shown here is derived from an EMBL/GenBank/DDBJ whole genome shotgun (WGS) entry which is preliminary data.</text>
</comment>
<name>A0A5T8B7T6_SALER</name>
<keyword evidence="2" id="KW-1133">Transmembrane helix</keyword>
<dbReference type="InterPro" id="IPR027417">
    <property type="entry name" value="P-loop_NTPase"/>
</dbReference>
<evidence type="ECO:0000256" key="2">
    <source>
        <dbReference type="SAM" id="Phobius"/>
    </source>
</evidence>
<dbReference type="Gene3D" id="3.40.50.300">
    <property type="entry name" value="P-loop containing nucleotide triphosphate hydrolases"/>
    <property type="match status" value="1"/>
</dbReference>
<keyword evidence="2" id="KW-0472">Membrane</keyword>
<dbReference type="AlphaFoldDB" id="A0A5T8B7T6"/>
<reference evidence="3" key="1">
    <citation type="submission" date="2018-07" db="EMBL/GenBank/DDBJ databases">
        <authorList>
            <consortium name="PulseNet: The National Subtyping Network for Foodborne Disease Surveillance"/>
            <person name="Tarr C.L."/>
            <person name="Trees E."/>
            <person name="Katz L.S."/>
            <person name="Carleton-Romer H.A."/>
            <person name="Stroika S."/>
            <person name="Kucerova Z."/>
            <person name="Roache K.F."/>
            <person name="Sabol A.L."/>
            <person name="Besser J."/>
            <person name="Gerner-Smidt P."/>
        </authorList>
    </citation>
    <scope>NUCLEOTIDE SEQUENCE</scope>
    <source>
        <strain evidence="3">PNUSAS044948</strain>
    </source>
</reference>
<evidence type="ECO:0008006" key="4">
    <source>
        <dbReference type="Google" id="ProtNLM"/>
    </source>
</evidence>